<dbReference type="PANTHER" id="PTHR43362:SF1">
    <property type="entry name" value="MANNITOL DEHYDROGENASE 2-RELATED"/>
    <property type="match status" value="1"/>
</dbReference>
<dbReference type="SUPFAM" id="SSF48179">
    <property type="entry name" value="6-phosphogluconate dehydrogenase C-terminal domain-like"/>
    <property type="match status" value="1"/>
</dbReference>
<dbReference type="InterPro" id="IPR050988">
    <property type="entry name" value="Mannitol_DH/Oxidoreductase"/>
</dbReference>
<dbReference type="PANTHER" id="PTHR43362">
    <property type="entry name" value="MANNITOL DEHYDROGENASE DSF1-RELATED"/>
    <property type="match status" value="1"/>
</dbReference>
<dbReference type="InterPro" id="IPR036291">
    <property type="entry name" value="NAD(P)-bd_dom_sf"/>
</dbReference>
<protein>
    <submittedName>
        <fullName evidence="4">Unannotated protein</fullName>
    </submittedName>
</protein>
<sequence>MKHLNGSNFATFTLANPPTYDVSNLPIGVIHLGLGAFHRAHQAAYFESALRNGTSKLAIAGVSQRSSDVADLLAAQDCFYTVNERSGSEQSPKIFGAIRQALFYPRDRAALIAMSESQALTAITITATEKAYQVTDGHESDLPSRIAALLAARFEAKRGGLSIISCDNLTSNGELIKKLVLEASAKLDKHGLINWIERENYFPNSMVDRIVPAITAERIDGFEAEFGYRDESLLTTEPFTQWAIENCPLSQTLAGTGVEFVDDVAGYEMTKIRIFNGAHSTIAYLGELAGLKFIADGIANPAINSFIAHLQEDELAKSFTSPPGMDPIEYAKRIRKRISNLNLRHRCQQIAMDGSLKLTQRLFPTINDLLAKQLPTQYIATAIAVWLRYLEINDRISDPLAAELVPLARNSDVAIATKSVLTHEKLLVRVNPGNFEAIAQALEKLRSKPVLEVLTSL</sequence>
<dbReference type="AlphaFoldDB" id="A0A6J7IZ88"/>
<dbReference type="Gene3D" id="1.10.1040.10">
    <property type="entry name" value="N-(1-d-carboxylethyl)-l-norvaline Dehydrogenase, domain 2"/>
    <property type="match status" value="1"/>
</dbReference>
<proteinExistence type="predicted"/>
<organism evidence="4">
    <name type="scientific">freshwater metagenome</name>
    <dbReference type="NCBI Taxonomy" id="449393"/>
    <lineage>
        <taxon>unclassified sequences</taxon>
        <taxon>metagenomes</taxon>
        <taxon>ecological metagenomes</taxon>
    </lineage>
</organism>
<dbReference type="InterPro" id="IPR013328">
    <property type="entry name" value="6PGD_dom2"/>
</dbReference>
<feature type="domain" description="Mannitol dehydrogenase C-terminal" evidence="3">
    <location>
        <begin position="263"/>
        <end position="406"/>
    </location>
</feature>
<dbReference type="EMBL" id="CAFBNG010000043">
    <property type="protein sequence ID" value="CAB4936110.1"/>
    <property type="molecule type" value="Genomic_DNA"/>
</dbReference>
<dbReference type="InterPro" id="IPR013131">
    <property type="entry name" value="Mannitol_DH_N"/>
</dbReference>
<evidence type="ECO:0000259" key="2">
    <source>
        <dbReference type="Pfam" id="PF01232"/>
    </source>
</evidence>
<feature type="domain" description="Mannitol dehydrogenase N-terminal" evidence="2">
    <location>
        <begin position="28"/>
        <end position="250"/>
    </location>
</feature>
<dbReference type="Gene3D" id="3.40.50.720">
    <property type="entry name" value="NAD(P)-binding Rossmann-like Domain"/>
    <property type="match status" value="1"/>
</dbReference>
<keyword evidence="1" id="KW-0560">Oxidoreductase</keyword>
<dbReference type="GO" id="GO:0016616">
    <property type="term" value="F:oxidoreductase activity, acting on the CH-OH group of donors, NAD or NADP as acceptor"/>
    <property type="evidence" value="ECO:0007669"/>
    <property type="project" value="TreeGrafter"/>
</dbReference>
<evidence type="ECO:0000259" key="3">
    <source>
        <dbReference type="Pfam" id="PF08125"/>
    </source>
</evidence>
<reference evidence="4" key="1">
    <citation type="submission" date="2020-05" db="EMBL/GenBank/DDBJ databases">
        <authorList>
            <person name="Chiriac C."/>
            <person name="Salcher M."/>
            <person name="Ghai R."/>
            <person name="Kavagutti S V."/>
        </authorList>
    </citation>
    <scope>NUCLEOTIDE SEQUENCE</scope>
</reference>
<evidence type="ECO:0000256" key="1">
    <source>
        <dbReference type="ARBA" id="ARBA00023002"/>
    </source>
</evidence>
<gene>
    <name evidence="4" type="ORF">UFOPK3774_00348</name>
</gene>
<dbReference type="Pfam" id="PF08125">
    <property type="entry name" value="Mannitol_dh_C"/>
    <property type="match status" value="1"/>
</dbReference>
<evidence type="ECO:0000313" key="4">
    <source>
        <dbReference type="EMBL" id="CAB4936110.1"/>
    </source>
</evidence>
<dbReference type="InterPro" id="IPR013118">
    <property type="entry name" value="Mannitol_DH_C"/>
</dbReference>
<dbReference type="InterPro" id="IPR008927">
    <property type="entry name" value="6-PGluconate_DH-like_C_sf"/>
</dbReference>
<dbReference type="SUPFAM" id="SSF51735">
    <property type="entry name" value="NAD(P)-binding Rossmann-fold domains"/>
    <property type="match status" value="1"/>
</dbReference>
<name>A0A6J7IZ88_9ZZZZ</name>
<dbReference type="InterPro" id="IPR000669">
    <property type="entry name" value="Mannitol_DH"/>
</dbReference>
<dbReference type="PRINTS" id="PR00084">
    <property type="entry name" value="MTLDHDRGNASE"/>
</dbReference>
<dbReference type="Pfam" id="PF01232">
    <property type="entry name" value="Mannitol_dh"/>
    <property type="match status" value="1"/>
</dbReference>
<accession>A0A6J7IZ88</accession>